<keyword evidence="1" id="KW-0539">Nucleus</keyword>
<organism evidence="2 3">
    <name type="scientific">Monoraphidium neglectum</name>
    <dbReference type="NCBI Taxonomy" id="145388"/>
    <lineage>
        <taxon>Eukaryota</taxon>
        <taxon>Viridiplantae</taxon>
        <taxon>Chlorophyta</taxon>
        <taxon>core chlorophytes</taxon>
        <taxon>Chlorophyceae</taxon>
        <taxon>CS clade</taxon>
        <taxon>Sphaeropleales</taxon>
        <taxon>Selenastraceae</taxon>
        <taxon>Monoraphidium</taxon>
    </lineage>
</organism>
<dbReference type="RefSeq" id="XP_013890250.1">
    <property type="nucleotide sequence ID" value="XM_014034796.1"/>
</dbReference>
<dbReference type="PANTHER" id="PTHR12066:SF0">
    <property type="entry name" value="TELOMERASE REVERSE TRANSCRIPTASE"/>
    <property type="match status" value="1"/>
</dbReference>
<dbReference type="GO" id="GO:0003720">
    <property type="term" value="F:telomerase activity"/>
    <property type="evidence" value="ECO:0007669"/>
    <property type="project" value="InterPro"/>
</dbReference>
<evidence type="ECO:0000313" key="3">
    <source>
        <dbReference type="Proteomes" id="UP000054498"/>
    </source>
</evidence>
<comment type="function">
    <text evidence="1">Telomerase is a ribonucleoprotein enzyme essential for the replication of chromosome termini in most eukaryotes. It elongates telomeres. It is a reverse transcriptase that adds simple sequence repeats to chromosome ends by copying a template sequence within the RNA component of the enzyme.</text>
</comment>
<dbReference type="GO" id="GO:0042162">
    <property type="term" value="F:telomeric DNA binding"/>
    <property type="evidence" value="ECO:0007669"/>
    <property type="project" value="TreeGrafter"/>
</dbReference>
<dbReference type="GeneID" id="25734523"/>
<dbReference type="GO" id="GO:0000781">
    <property type="term" value="C:chromosome, telomeric region"/>
    <property type="evidence" value="ECO:0007669"/>
    <property type="project" value="UniProtKB-SubCell"/>
</dbReference>
<dbReference type="GO" id="GO:0000333">
    <property type="term" value="C:telomerase catalytic core complex"/>
    <property type="evidence" value="ECO:0007669"/>
    <property type="project" value="TreeGrafter"/>
</dbReference>
<gene>
    <name evidence="2" type="ORF">MNEG_16734</name>
</gene>
<keyword evidence="1" id="KW-0158">Chromosome</keyword>
<dbReference type="AlphaFoldDB" id="A0A0D2M6Y4"/>
<dbReference type="GO" id="GO:0070034">
    <property type="term" value="F:telomerase RNA binding"/>
    <property type="evidence" value="ECO:0007669"/>
    <property type="project" value="TreeGrafter"/>
</dbReference>
<keyword evidence="1" id="KW-0779">Telomere</keyword>
<dbReference type="EMBL" id="KK106928">
    <property type="protein sequence ID" value="KIY91230.1"/>
    <property type="molecule type" value="Genomic_DNA"/>
</dbReference>
<dbReference type="InterPro" id="IPR003545">
    <property type="entry name" value="Telomerase_RT"/>
</dbReference>
<accession>A0A0D2M6Y4</accession>
<keyword evidence="1" id="KW-0548">Nucleotidyltransferase</keyword>
<keyword evidence="1" id="KW-0460">Magnesium</keyword>
<dbReference type="STRING" id="145388.A0A0D2M6Y4"/>
<name>A0A0D2M6Y4_9CHLO</name>
<evidence type="ECO:0000313" key="2">
    <source>
        <dbReference type="EMBL" id="KIY91230.1"/>
    </source>
</evidence>
<comment type="similarity">
    <text evidence="1">Belongs to the reverse transcriptase family. Telomerase subfamily.</text>
</comment>
<dbReference type="OrthoDB" id="289721at2759"/>
<reference evidence="2 3" key="1">
    <citation type="journal article" date="2013" name="BMC Genomics">
        <title>Reconstruction of the lipid metabolism for the microalga Monoraphidium neglectum from its genome sequence reveals characteristics suitable for biofuel production.</title>
        <authorList>
            <person name="Bogen C."/>
            <person name="Al-Dilaimi A."/>
            <person name="Albersmeier A."/>
            <person name="Wichmann J."/>
            <person name="Grundmann M."/>
            <person name="Rupp O."/>
            <person name="Lauersen K.J."/>
            <person name="Blifernez-Klassen O."/>
            <person name="Kalinowski J."/>
            <person name="Goesmann A."/>
            <person name="Mussgnug J.H."/>
            <person name="Kruse O."/>
        </authorList>
    </citation>
    <scope>NUCLEOTIDE SEQUENCE [LARGE SCALE GENOMIC DNA]</scope>
    <source>
        <strain evidence="2 3">SAG 48.87</strain>
    </source>
</reference>
<keyword evidence="1" id="KW-0808">Transferase</keyword>
<sequence length="183" mass="20374">MCSRVLPPPPRPQALKAEAARQRCSASASVFGYDDALRALHPFLRRWRAARAAHPDLRAYIVSADISKAFDTVDIQKLLSISEPLLCSPTYTLLRYCEASPALGCVRVRHSTVAVPCEPSAFPGFPDWLRAAARGGCSTVYCDQLPHRPLARADALALLREHLTRHLLRIRGRWYRQTCGIAQ</sequence>
<dbReference type="GO" id="GO:0046872">
    <property type="term" value="F:metal ion binding"/>
    <property type="evidence" value="ECO:0007669"/>
    <property type="project" value="UniProtKB-KW"/>
</dbReference>
<feature type="non-terminal residue" evidence="2">
    <location>
        <position position="183"/>
    </location>
</feature>
<dbReference type="GO" id="GO:0007004">
    <property type="term" value="P:telomere maintenance via telomerase"/>
    <property type="evidence" value="ECO:0007669"/>
    <property type="project" value="TreeGrafter"/>
</dbReference>
<dbReference type="EC" id="2.7.7.49" evidence="1"/>
<proteinExistence type="inferred from homology"/>
<dbReference type="Proteomes" id="UP000054498">
    <property type="component" value="Unassembled WGS sequence"/>
</dbReference>
<evidence type="ECO:0000256" key="1">
    <source>
        <dbReference type="RuleBase" id="RU365061"/>
    </source>
</evidence>
<keyword evidence="1" id="KW-0479">Metal-binding</keyword>
<comment type="catalytic activity">
    <reaction evidence="1">
        <text>DNA(n) + a 2'-deoxyribonucleoside 5'-triphosphate = DNA(n+1) + diphosphate</text>
        <dbReference type="Rhea" id="RHEA:22508"/>
        <dbReference type="Rhea" id="RHEA-COMP:17339"/>
        <dbReference type="Rhea" id="RHEA-COMP:17340"/>
        <dbReference type="ChEBI" id="CHEBI:33019"/>
        <dbReference type="ChEBI" id="CHEBI:61560"/>
        <dbReference type="ChEBI" id="CHEBI:173112"/>
        <dbReference type="EC" id="2.7.7.49"/>
    </reaction>
</comment>
<keyword evidence="3" id="KW-1185">Reference proteome</keyword>
<dbReference type="KEGG" id="mng:MNEG_16734"/>
<protein>
    <recommendedName>
        <fullName evidence="1">Telomerase reverse transcriptase</fullName>
        <ecNumber evidence="1">2.7.7.49</ecNumber>
    </recommendedName>
    <alternativeName>
        <fullName evidence="1">Telomerase catalytic subunit</fullName>
    </alternativeName>
</protein>
<keyword evidence="1" id="KW-0695">RNA-directed DNA polymerase</keyword>
<comment type="subcellular location">
    <subcellularLocation>
        <location evidence="1">Nucleus</location>
    </subcellularLocation>
    <subcellularLocation>
        <location evidence="1">Chromosome</location>
        <location evidence="1">Telomere</location>
    </subcellularLocation>
</comment>
<dbReference type="PANTHER" id="PTHR12066">
    <property type="entry name" value="TELOMERASE REVERSE TRANSCRIPTASE"/>
    <property type="match status" value="1"/>
</dbReference>